<organism evidence="2 3">
    <name type="scientific">Trichoderma harzianum CBS 226.95</name>
    <dbReference type="NCBI Taxonomy" id="983964"/>
    <lineage>
        <taxon>Eukaryota</taxon>
        <taxon>Fungi</taxon>
        <taxon>Dikarya</taxon>
        <taxon>Ascomycota</taxon>
        <taxon>Pezizomycotina</taxon>
        <taxon>Sordariomycetes</taxon>
        <taxon>Hypocreomycetidae</taxon>
        <taxon>Hypocreales</taxon>
        <taxon>Hypocreaceae</taxon>
        <taxon>Trichoderma</taxon>
    </lineage>
</organism>
<feature type="region of interest" description="Disordered" evidence="1">
    <location>
        <begin position="27"/>
        <end position="53"/>
    </location>
</feature>
<name>A0A2T4A2I1_TRIHA</name>
<accession>A0A2T4A2I1</accession>
<evidence type="ECO:0000256" key="1">
    <source>
        <dbReference type="SAM" id="MobiDB-lite"/>
    </source>
</evidence>
<reference evidence="2 3" key="1">
    <citation type="submission" date="2016-07" db="EMBL/GenBank/DDBJ databases">
        <title>Multiple horizontal gene transfer events from other fungi enriched the ability of initially mycotrophic Trichoderma (Ascomycota) to feed on dead plant biomass.</title>
        <authorList>
            <consortium name="DOE Joint Genome Institute"/>
            <person name="Aerts A."/>
            <person name="Atanasova L."/>
            <person name="Chenthamara K."/>
            <person name="Zhang J."/>
            <person name="Grujic M."/>
            <person name="Henrissat B."/>
            <person name="Kuo A."/>
            <person name="Salamov A."/>
            <person name="Lipzen A."/>
            <person name="Labutti K."/>
            <person name="Barry K."/>
            <person name="Miao Y."/>
            <person name="Rahimi M.J."/>
            <person name="Shen Q."/>
            <person name="Grigoriev I.V."/>
            <person name="Kubicek C.P."/>
            <person name="Druzhinina I.S."/>
        </authorList>
    </citation>
    <scope>NUCLEOTIDE SEQUENCE [LARGE SCALE GENOMIC DNA]</scope>
    <source>
        <strain evidence="2 3">CBS 226.95</strain>
    </source>
</reference>
<dbReference type="GeneID" id="36622257"/>
<dbReference type="EMBL" id="KZ679686">
    <property type="protein sequence ID" value="PTB51272.1"/>
    <property type="molecule type" value="Genomic_DNA"/>
</dbReference>
<protein>
    <submittedName>
        <fullName evidence="2">Uncharacterized protein</fullName>
    </submittedName>
</protein>
<evidence type="ECO:0000313" key="3">
    <source>
        <dbReference type="Proteomes" id="UP000241690"/>
    </source>
</evidence>
<evidence type="ECO:0000313" key="2">
    <source>
        <dbReference type="EMBL" id="PTB51272.1"/>
    </source>
</evidence>
<dbReference type="AlphaFoldDB" id="A0A2T4A2I1"/>
<dbReference type="RefSeq" id="XP_024770949.1">
    <property type="nucleotide sequence ID" value="XM_024913694.1"/>
</dbReference>
<proteinExistence type="predicted"/>
<sequence length="277" mass="31207">MVAGETPEKKNRNPQLASIHCRFGFTRHNNSTSRLPRSKYGEPGPRCPSPTQNGSDRLLLLQNTLCPQCFTWQPRTVSHEKLHPHMTKPRHWIESCLFSRQASFICQSLGRTWTECPLLILYHVRVLRTDSHSHSRPLLRHTTIPSPPPRWLIRRRPLSAPHGLALPGLAPACRSAPGVLSRFVFLTLVFVIIHASHQGNRAAVPASPRLQLSSSSPLRWSDATQDCTVWVSNNPVNLRDGDLAHGMDPSHTVRSTRCQQRPKLSIFPKSRHVLLGC</sequence>
<gene>
    <name evidence="2" type="ORF">M431DRAFT_238868</name>
</gene>
<dbReference type="Proteomes" id="UP000241690">
    <property type="component" value="Unassembled WGS sequence"/>
</dbReference>
<keyword evidence="3" id="KW-1185">Reference proteome</keyword>